<dbReference type="EMBL" id="JALJOV010000050">
    <property type="protein sequence ID" value="KAK9868012.1"/>
    <property type="molecule type" value="Genomic_DNA"/>
</dbReference>
<feature type="compositionally biased region" description="Basic residues" evidence="1">
    <location>
        <begin position="629"/>
        <end position="647"/>
    </location>
</feature>
<evidence type="ECO:0000313" key="3">
    <source>
        <dbReference type="Proteomes" id="UP001485043"/>
    </source>
</evidence>
<feature type="region of interest" description="Disordered" evidence="1">
    <location>
        <begin position="536"/>
        <end position="603"/>
    </location>
</feature>
<keyword evidence="3" id="KW-1185">Reference proteome</keyword>
<feature type="compositionally biased region" description="Low complexity" evidence="1">
    <location>
        <begin position="1"/>
        <end position="12"/>
    </location>
</feature>
<reference evidence="2 3" key="1">
    <citation type="journal article" date="2024" name="Nat. Commun.">
        <title>Phylogenomics reveals the evolutionary origins of lichenization in chlorophyte algae.</title>
        <authorList>
            <person name="Puginier C."/>
            <person name="Libourel C."/>
            <person name="Otte J."/>
            <person name="Skaloud P."/>
            <person name="Haon M."/>
            <person name="Grisel S."/>
            <person name="Petersen M."/>
            <person name="Berrin J.G."/>
            <person name="Delaux P.M."/>
            <person name="Dal Grande F."/>
            <person name="Keller J."/>
        </authorList>
    </citation>
    <scope>NUCLEOTIDE SEQUENCE [LARGE SCALE GENOMIC DNA]</scope>
    <source>
        <strain evidence="2 3">SAG 2523</strain>
    </source>
</reference>
<proteinExistence type="predicted"/>
<feature type="region of interest" description="Disordered" evidence="1">
    <location>
        <begin position="275"/>
        <end position="498"/>
    </location>
</feature>
<feature type="region of interest" description="Disordered" evidence="1">
    <location>
        <begin position="624"/>
        <end position="647"/>
    </location>
</feature>
<dbReference type="Proteomes" id="UP001485043">
    <property type="component" value="Unassembled WGS sequence"/>
</dbReference>
<feature type="compositionally biased region" description="Acidic residues" evidence="1">
    <location>
        <begin position="213"/>
        <end position="224"/>
    </location>
</feature>
<sequence length="647" mass="69618">MDIQSSSPTSSSQGEATPWRKKKSGAVLAAGLKDRKSRLSGESNCRKAPRIPLADSHEADDDFAALNFMPKLPARLSSSGIRSSPAPSSLAKGADPLSSADLDALEQLPTRHIPFLKSRTHPSVPALAGRPEARSANDRQPWNDDSCGQDSHQDCSSQPGYASPASPAFDVAGPVLDGPDSPAEQEPPSGDVAHQTSRRKKRARAPLQRLYEPADEELGDEDDPWMSASQREAKRKQVAEEKEDAELLQGVQPSIAPRPLPSDLTFEGLSAWVQASGSAPGRASSQAASKQSVQERAPHPLQKQPAGNKQKSRSANPFVSARSALMQGQGSKVQHPRAAHPPSRAPQQVSMDTVRSLLQRTEPEEIEALGIDPPRRNGQYRQPRPMPGPERAPAAQKSSRLNQSSSRYASDTHASGAAHLDPMSDGVEVLEVDDEDDFGREGSFMPSQRPQSNHPSSHQAQRGPVPAEEADVIDLDASEDRPSSICASGSEQQGLAGPPWWHRFAHFAPLAAHQNGRDPRNGTLLHVNFVEQFSSTPAAEQENCDGYGDHAGPSRPARGRSRGGSTSGRGRRKAASKKRRAARSNGPTAEKGRWVTEHDASGSVKVYVTPDGMKHVGQAAFRQANHASKLGKIKKPRSSKPRKGHRK</sequence>
<feature type="compositionally biased region" description="Polar residues" evidence="1">
    <location>
        <begin position="305"/>
        <end position="317"/>
    </location>
</feature>
<feature type="compositionally biased region" description="Low complexity" evidence="1">
    <location>
        <begin position="283"/>
        <end position="294"/>
    </location>
</feature>
<feature type="compositionally biased region" description="Basic and acidic residues" evidence="1">
    <location>
        <begin position="231"/>
        <end position="240"/>
    </location>
</feature>
<comment type="caution">
    <text evidence="2">The sequence shown here is derived from an EMBL/GenBank/DDBJ whole genome shotgun (WGS) entry which is preliminary data.</text>
</comment>
<feature type="compositionally biased region" description="Acidic residues" evidence="1">
    <location>
        <begin position="428"/>
        <end position="438"/>
    </location>
</feature>
<organism evidence="2 3">
    <name type="scientific">Apatococcus fuscideae</name>
    <dbReference type="NCBI Taxonomy" id="2026836"/>
    <lineage>
        <taxon>Eukaryota</taxon>
        <taxon>Viridiplantae</taxon>
        <taxon>Chlorophyta</taxon>
        <taxon>core chlorophytes</taxon>
        <taxon>Trebouxiophyceae</taxon>
        <taxon>Chlorellales</taxon>
        <taxon>Chlorellaceae</taxon>
        <taxon>Apatococcus</taxon>
    </lineage>
</organism>
<name>A0AAW1TGB4_9CHLO</name>
<feature type="compositionally biased region" description="Basic and acidic residues" evidence="1">
    <location>
        <begin position="590"/>
        <end position="600"/>
    </location>
</feature>
<feature type="compositionally biased region" description="Acidic residues" evidence="1">
    <location>
        <begin position="468"/>
        <end position="477"/>
    </location>
</feature>
<evidence type="ECO:0000313" key="2">
    <source>
        <dbReference type="EMBL" id="KAK9868012.1"/>
    </source>
</evidence>
<feature type="region of interest" description="Disordered" evidence="1">
    <location>
        <begin position="75"/>
        <end position="96"/>
    </location>
</feature>
<evidence type="ECO:0000256" key="1">
    <source>
        <dbReference type="SAM" id="MobiDB-lite"/>
    </source>
</evidence>
<feature type="compositionally biased region" description="Polar residues" evidence="1">
    <location>
        <begin position="396"/>
        <end position="413"/>
    </location>
</feature>
<dbReference type="AlphaFoldDB" id="A0AAW1TGB4"/>
<feature type="compositionally biased region" description="Polar residues" evidence="1">
    <location>
        <begin position="445"/>
        <end position="460"/>
    </location>
</feature>
<gene>
    <name evidence="2" type="ORF">WJX84_004660</name>
</gene>
<feature type="compositionally biased region" description="Polar residues" evidence="1">
    <location>
        <begin position="349"/>
        <end position="359"/>
    </location>
</feature>
<feature type="region of interest" description="Disordered" evidence="1">
    <location>
        <begin position="1"/>
        <end position="56"/>
    </location>
</feature>
<feature type="compositionally biased region" description="Basic residues" evidence="1">
    <location>
        <begin position="569"/>
        <end position="582"/>
    </location>
</feature>
<feature type="compositionally biased region" description="Low complexity" evidence="1">
    <location>
        <begin position="75"/>
        <end position="90"/>
    </location>
</feature>
<protein>
    <submittedName>
        <fullName evidence="2">Uncharacterized protein</fullName>
    </submittedName>
</protein>
<feature type="region of interest" description="Disordered" evidence="1">
    <location>
        <begin position="112"/>
        <end position="263"/>
    </location>
</feature>
<feature type="compositionally biased region" description="Polar residues" evidence="1">
    <location>
        <begin position="146"/>
        <end position="160"/>
    </location>
</feature>
<accession>A0AAW1TGB4</accession>